<gene>
    <name evidence="1" type="ORF">MML48_3g00020023</name>
</gene>
<evidence type="ECO:0000313" key="1">
    <source>
        <dbReference type="EMBL" id="KAI4466450.1"/>
    </source>
</evidence>
<name>A0ACB9TIE6_HOLOL</name>
<dbReference type="EMBL" id="CM043017">
    <property type="protein sequence ID" value="KAI4466450.1"/>
    <property type="molecule type" value="Genomic_DNA"/>
</dbReference>
<organism evidence="1 2">
    <name type="scientific">Holotrichia oblita</name>
    <name type="common">Chafer beetle</name>
    <dbReference type="NCBI Taxonomy" id="644536"/>
    <lineage>
        <taxon>Eukaryota</taxon>
        <taxon>Metazoa</taxon>
        <taxon>Ecdysozoa</taxon>
        <taxon>Arthropoda</taxon>
        <taxon>Hexapoda</taxon>
        <taxon>Insecta</taxon>
        <taxon>Pterygota</taxon>
        <taxon>Neoptera</taxon>
        <taxon>Endopterygota</taxon>
        <taxon>Coleoptera</taxon>
        <taxon>Polyphaga</taxon>
        <taxon>Scarabaeiformia</taxon>
        <taxon>Scarabaeidae</taxon>
        <taxon>Melolonthinae</taxon>
        <taxon>Holotrichia</taxon>
    </lineage>
</organism>
<accession>A0ACB9TIE6</accession>
<sequence>MQSIGVHPLTEDPTKAWDILRRNQKYIKVKTKLPAKEQSDNQVRFVCMSDTHSLIHDISFDIPDGDVFIHAGNFTKAGDIEEVVNFNAWLGTLPHKHKIVISGNHELSFDPKFSNIIASRLQTHQNTTNRRGSIKDNELPLNSPIISDCTIGKTTKLNAKQYLTNCIYLEDSSIELYGIKIYGSPWQPEFGNWGFNLKRGQQLLEKWDLIPDDTDILVTNTPPLGHGDLACTNVRTGCVELLTTVQKRVRPKYHVFGHIHEGYGVSTDGKIIYVNASTCDINYMPNNPAIVFDFTLPKGHIKMH</sequence>
<protein>
    <submittedName>
        <fullName evidence="1">Metallophosphoesterase</fullName>
    </submittedName>
</protein>
<reference evidence="1" key="1">
    <citation type="submission" date="2022-04" db="EMBL/GenBank/DDBJ databases">
        <title>Chromosome-scale genome assembly of Holotrichia oblita Faldermann.</title>
        <authorList>
            <person name="Rongchong L."/>
        </authorList>
    </citation>
    <scope>NUCLEOTIDE SEQUENCE</scope>
    <source>
        <strain evidence="1">81SQS9</strain>
    </source>
</reference>
<proteinExistence type="predicted"/>
<keyword evidence="2" id="KW-1185">Reference proteome</keyword>
<evidence type="ECO:0000313" key="2">
    <source>
        <dbReference type="Proteomes" id="UP001056778"/>
    </source>
</evidence>
<dbReference type="Proteomes" id="UP001056778">
    <property type="component" value="Chromosome 3"/>
</dbReference>
<comment type="caution">
    <text evidence="1">The sequence shown here is derived from an EMBL/GenBank/DDBJ whole genome shotgun (WGS) entry which is preliminary data.</text>
</comment>